<name>A0A0B1T6J2_OESDE</name>
<feature type="transmembrane region" description="Helical" evidence="1">
    <location>
        <begin position="27"/>
        <end position="47"/>
    </location>
</feature>
<dbReference type="Pfam" id="PF10321">
    <property type="entry name" value="7TM_GPCR_Srt"/>
    <property type="match status" value="1"/>
</dbReference>
<dbReference type="EMBL" id="KN550927">
    <property type="protein sequence ID" value="KHJ93143.1"/>
    <property type="molecule type" value="Genomic_DNA"/>
</dbReference>
<dbReference type="PANTHER" id="PTHR23021:SF11">
    <property type="entry name" value="SERPENTINE RECEPTOR, CLASS T"/>
    <property type="match status" value="1"/>
</dbReference>
<organism evidence="2 3">
    <name type="scientific">Oesophagostomum dentatum</name>
    <name type="common">Nodular worm</name>
    <dbReference type="NCBI Taxonomy" id="61180"/>
    <lineage>
        <taxon>Eukaryota</taxon>
        <taxon>Metazoa</taxon>
        <taxon>Ecdysozoa</taxon>
        <taxon>Nematoda</taxon>
        <taxon>Chromadorea</taxon>
        <taxon>Rhabditida</taxon>
        <taxon>Rhabditina</taxon>
        <taxon>Rhabditomorpha</taxon>
        <taxon>Strongyloidea</taxon>
        <taxon>Strongylidae</taxon>
        <taxon>Oesophagostomum</taxon>
    </lineage>
</organism>
<gene>
    <name evidence="2" type="ORF">OESDEN_06954</name>
</gene>
<protein>
    <recommendedName>
        <fullName evidence="4">7TM GPCR serpentine receptor class x (Srx) domain-containing protein</fullName>
    </recommendedName>
</protein>
<keyword evidence="1" id="KW-0812">Transmembrane</keyword>
<keyword evidence="1" id="KW-1133">Transmembrane helix</keyword>
<sequence>MLYVYYFIILSRLHRGSILLSPGHISAFLQCITICTVNFVCAMLYVCMEFFPTPNYFVYVGHATWQLGNGKLGRLFFESFPAVAYLLLNRTIRTEVLSMLQLRRSGMMSAKTAWPPTDCTSRNVTVA</sequence>
<dbReference type="AlphaFoldDB" id="A0A0B1T6J2"/>
<dbReference type="OrthoDB" id="5873245at2759"/>
<dbReference type="InterPro" id="IPR019425">
    <property type="entry name" value="7TM_GPCR_serpentine_rcpt_Srt"/>
</dbReference>
<keyword evidence="1" id="KW-0472">Membrane</keyword>
<dbReference type="PANTHER" id="PTHR23021">
    <property type="entry name" value="SERPENTINE RECEPTOR, CLASS T"/>
    <property type="match status" value="1"/>
</dbReference>
<keyword evidence="3" id="KW-1185">Reference proteome</keyword>
<evidence type="ECO:0000313" key="2">
    <source>
        <dbReference type="EMBL" id="KHJ93143.1"/>
    </source>
</evidence>
<reference evidence="2 3" key="1">
    <citation type="submission" date="2014-03" db="EMBL/GenBank/DDBJ databases">
        <title>Draft genome of the hookworm Oesophagostomum dentatum.</title>
        <authorList>
            <person name="Mitreva M."/>
        </authorList>
    </citation>
    <scope>NUCLEOTIDE SEQUENCE [LARGE SCALE GENOMIC DNA]</scope>
    <source>
        <strain evidence="2 3">OD-Hann</strain>
    </source>
</reference>
<evidence type="ECO:0000313" key="3">
    <source>
        <dbReference type="Proteomes" id="UP000053660"/>
    </source>
</evidence>
<accession>A0A0B1T6J2</accession>
<evidence type="ECO:0000256" key="1">
    <source>
        <dbReference type="SAM" id="Phobius"/>
    </source>
</evidence>
<dbReference type="Proteomes" id="UP000053660">
    <property type="component" value="Unassembled WGS sequence"/>
</dbReference>
<evidence type="ECO:0008006" key="4">
    <source>
        <dbReference type="Google" id="ProtNLM"/>
    </source>
</evidence>
<proteinExistence type="predicted"/>